<feature type="compositionally biased region" description="Low complexity" evidence="1">
    <location>
        <begin position="230"/>
        <end position="253"/>
    </location>
</feature>
<proteinExistence type="predicted"/>
<gene>
    <name evidence="2" type="ORF">BESB_073530</name>
</gene>
<dbReference type="OrthoDB" id="345771at2759"/>
<name>A0A2A9MD26_BESBE</name>
<dbReference type="RefSeq" id="XP_029218210.1">
    <property type="nucleotide sequence ID" value="XM_029365726.1"/>
</dbReference>
<feature type="region of interest" description="Disordered" evidence="1">
    <location>
        <begin position="116"/>
        <end position="379"/>
    </location>
</feature>
<feature type="compositionally biased region" description="Polar residues" evidence="1">
    <location>
        <begin position="365"/>
        <end position="379"/>
    </location>
</feature>
<protein>
    <submittedName>
        <fullName evidence="2">Uncharacterized protein</fullName>
    </submittedName>
</protein>
<comment type="caution">
    <text evidence="2">The sequence shown here is derived from an EMBL/GenBank/DDBJ whole genome shotgun (WGS) entry which is preliminary data.</text>
</comment>
<dbReference type="GeneID" id="40312279"/>
<dbReference type="VEuPathDB" id="ToxoDB:BESB_073530"/>
<dbReference type="Proteomes" id="UP000224006">
    <property type="component" value="Unassembled WGS sequence"/>
</dbReference>
<evidence type="ECO:0000256" key="1">
    <source>
        <dbReference type="SAM" id="MobiDB-lite"/>
    </source>
</evidence>
<feature type="compositionally biased region" description="Basic and acidic residues" evidence="1">
    <location>
        <begin position="181"/>
        <end position="199"/>
    </location>
</feature>
<organism evidence="2 3">
    <name type="scientific">Besnoitia besnoiti</name>
    <name type="common">Apicomplexan protozoan</name>
    <dbReference type="NCBI Taxonomy" id="94643"/>
    <lineage>
        <taxon>Eukaryota</taxon>
        <taxon>Sar</taxon>
        <taxon>Alveolata</taxon>
        <taxon>Apicomplexa</taxon>
        <taxon>Conoidasida</taxon>
        <taxon>Coccidia</taxon>
        <taxon>Eucoccidiorida</taxon>
        <taxon>Eimeriorina</taxon>
        <taxon>Sarcocystidae</taxon>
        <taxon>Besnoitia</taxon>
    </lineage>
</organism>
<sequence>MDPFVFCRILGLCKDVPMEKAQPRWWLRDEQLRNEDCLFPAWCWCTGPAQLDTILTQNEASSRSKSVPVEGLAADGLPLSLHARLREIAFVQQFHVRRFQQLEAQEHFLRAEKTRLEALEGRQRPESQETRGDTPSGADSHASSEGTGVTDTPSLSGERAERGCTYSAAPDDSIPESNEGSSERDARGADRGSSAEEPSRGQACAADTDPRTIGRLTTDEEGSRFTAETTAKPATHSAADATATSAPPEAAVSHASPEPAARLTAVAETEDVFEAQSENSDAQEDTEASAALAKDHMEGSGEVGKSQSVHEVTTHVTEDGDFQKEDEEAFENAVYRVEDTKTADMAQSIERAGGAASRDAICGKRQTSSPRSSGSTTAR</sequence>
<evidence type="ECO:0000313" key="3">
    <source>
        <dbReference type="Proteomes" id="UP000224006"/>
    </source>
</evidence>
<feature type="compositionally biased region" description="Basic and acidic residues" evidence="1">
    <location>
        <begin position="208"/>
        <end position="223"/>
    </location>
</feature>
<evidence type="ECO:0000313" key="2">
    <source>
        <dbReference type="EMBL" id="PFH34201.1"/>
    </source>
</evidence>
<feature type="compositionally biased region" description="Polar residues" evidence="1">
    <location>
        <begin position="141"/>
        <end position="155"/>
    </location>
</feature>
<dbReference type="AlphaFoldDB" id="A0A2A9MD26"/>
<keyword evidence="3" id="KW-1185">Reference proteome</keyword>
<reference evidence="2 3" key="1">
    <citation type="submission" date="2017-09" db="EMBL/GenBank/DDBJ databases">
        <title>Genome sequencing of Besnoitia besnoiti strain Bb-Ger1.</title>
        <authorList>
            <person name="Schares G."/>
            <person name="Venepally P."/>
            <person name="Lorenzi H.A."/>
        </authorList>
    </citation>
    <scope>NUCLEOTIDE SEQUENCE [LARGE SCALE GENOMIC DNA]</scope>
    <source>
        <strain evidence="2 3">Bb-Ger1</strain>
    </source>
</reference>
<dbReference type="EMBL" id="NWUJ01000007">
    <property type="protein sequence ID" value="PFH34201.1"/>
    <property type="molecule type" value="Genomic_DNA"/>
</dbReference>
<feature type="compositionally biased region" description="Basic and acidic residues" evidence="1">
    <location>
        <begin position="312"/>
        <end position="323"/>
    </location>
</feature>
<feature type="compositionally biased region" description="Basic and acidic residues" evidence="1">
    <location>
        <begin position="116"/>
        <end position="132"/>
    </location>
</feature>
<accession>A0A2A9MD26</accession>
<dbReference type="KEGG" id="bbes:BESB_073530"/>